<dbReference type="AlphaFoldDB" id="A0A4S9XKS6"/>
<keyword evidence="14" id="KW-0496">Mitochondrion</keyword>
<comment type="subcellular location">
    <subcellularLocation>
        <location evidence="2">Mitochondrion outer membrane</location>
        <topology evidence="2">Single-pass membrane protein</topology>
    </subcellularLocation>
</comment>
<dbReference type="FunFam" id="3.40.50.80:FF:000009">
    <property type="entry name" value="NADH-cytochrome b5 reductase"/>
    <property type="match status" value="1"/>
</dbReference>
<keyword evidence="13" id="KW-0520">NAD</keyword>
<comment type="cofactor">
    <cofactor evidence="1 23">
        <name>FAD</name>
        <dbReference type="ChEBI" id="CHEBI:57692"/>
    </cofactor>
</comment>
<feature type="binding site" evidence="23">
    <location>
        <position position="174"/>
    </location>
    <ligand>
        <name>FAD</name>
        <dbReference type="ChEBI" id="CHEBI:57692"/>
    </ligand>
</feature>
<evidence type="ECO:0000256" key="13">
    <source>
        <dbReference type="ARBA" id="ARBA00023027"/>
    </source>
</evidence>
<dbReference type="InterPro" id="IPR008333">
    <property type="entry name" value="Cbr1-like_FAD-bd_dom"/>
</dbReference>
<evidence type="ECO:0000256" key="21">
    <source>
        <dbReference type="ARBA" id="ARBA00041256"/>
    </source>
</evidence>
<keyword evidence="7 23" id="KW-0285">Flavoprotein</keyword>
<keyword evidence="9" id="KW-1000">Mitochondrion outer membrane</keyword>
<feature type="domain" description="FAD-binding FR-type" evidence="24">
    <location>
        <begin position="54"/>
        <end position="162"/>
    </location>
</feature>
<dbReference type="PANTHER" id="PTHR19370">
    <property type="entry name" value="NADH-CYTOCHROME B5 REDUCTASE"/>
    <property type="match status" value="1"/>
</dbReference>
<feature type="binding site" evidence="23">
    <location>
        <position position="108"/>
    </location>
    <ligand>
        <name>FAD</name>
        <dbReference type="ChEBI" id="CHEBI:57692"/>
    </ligand>
</feature>
<keyword evidence="11 23" id="KW-0274">FAD</keyword>
<dbReference type="InterPro" id="IPR001433">
    <property type="entry name" value="OxRdtase_FAD/NAD-bd"/>
</dbReference>
<keyword evidence="6" id="KW-0719">Serine esterase</keyword>
<dbReference type="Gene3D" id="2.40.30.10">
    <property type="entry name" value="Translation factors"/>
    <property type="match status" value="1"/>
</dbReference>
<dbReference type="SUPFAM" id="SSF63380">
    <property type="entry name" value="Riboflavin synthase domain-like"/>
    <property type="match status" value="1"/>
</dbReference>
<evidence type="ECO:0000313" key="25">
    <source>
        <dbReference type="EMBL" id="THZ80292.1"/>
    </source>
</evidence>
<comment type="similarity">
    <text evidence="3">Belongs to the flavoprotein pyridine nucleotide cytochrome reductase family.</text>
</comment>
<dbReference type="GO" id="GO:0046274">
    <property type="term" value="P:lignin catabolic process"/>
    <property type="evidence" value="ECO:0007669"/>
    <property type="project" value="UniProtKB-KW"/>
</dbReference>
<feature type="binding site" evidence="23">
    <location>
        <position position="109"/>
    </location>
    <ligand>
        <name>FAD</name>
        <dbReference type="ChEBI" id="CHEBI:57692"/>
    </ligand>
</feature>
<evidence type="ECO:0000256" key="14">
    <source>
        <dbReference type="ARBA" id="ARBA00023128"/>
    </source>
</evidence>
<dbReference type="Pfam" id="PF22244">
    <property type="entry name" value="GCE_fung"/>
    <property type="match status" value="1"/>
</dbReference>
<evidence type="ECO:0000256" key="18">
    <source>
        <dbReference type="ARBA" id="ARBA00026105"/>
    </source>
</evidence>
<accession>A0A4S9XKS6</accession>
<dbReference type="Gene3D" id="3.40.50.80">
    <property type="entry name" value="Nucleotide-binding domain of ferredoxin-NADP reductase (FNR) module"/>
    <property type="match status" value="1"/>
</dbReference>
<evidence type="ECO:0000256" key="5">
    <source>
        <dbReference type="ARBA" id="ARBA00012011"/>
    </source>
</evidence>
<sequence>MATPRRLLASVSPATLGLAAAAGAGLVAFNMSKSSSGPAQPQKSLGQKPVFPAMGFVSLTLEEARMVNHDTKELKFKLPGDDATSGLTPVSSLLTRHTAAGAWFPTFRPYTPISTPDSPYITLLVKQYPNGRASTHLHNLVPGQTLNVKAIPELPYKANQHKHMVLVAGGAGITPMFQIARTILDNTEDKTQLSLIYANKTESDILMKKELDALASQYPQRFATTYVVSDNKKNDRSLEKGYVTKEILSKALPAKLEGDDVKVLVCGPPAMLDAIAGAKGAKGWAQGRLGGMLKDLGLTEKQVEQQTMSYMLFYNSRDTGLTKRPDNCPKIPRDATHYNPKLPDPFRFANGRPVKTISDFVCRQHEVSELFQNLELGTKPGKPDAVSGSISGGNLSITATVDDKTISFIPTITYPPNGTAPYPAIIAFGSLTIPAPSGVAIITYNNDEIGAQINQSSRGQGKFFELYPDKTANGAMTAWAWGVSRIIDVLETLPSTNINPRKIAVTGCSRDGKGALVAGTLDSRIVLTIPQESGSGGTACWRLSDYENHNGTTQTASEIVQENVWFASQFDEFANTTVNTLPFDHHMLAGLIAPRGLLVIDNLGYEWLGPWSSYGCMKTGRKIYQALGAPDHLGYSMSPSHPHCSYPSYQTPELQAFVDKFLFDKAADTAFFEPSGNITFDDEQWVDWVTPKLY</sequence>
<dbReference type="EC" id="3.1.1.117" evidence="18"/>
<evidence type="ECO:0000256" key="10">
    <source>
        <dbReference type="ARBA" id="ARBA00022801"/>
    </source>
</evidence>
<evidence type="ECO:0000256" key="2">
    <source>
        <dbReference type="ARBA" id="ARBA00004572"/>
    </source>
</evidence>
<dbReference type="InterPro" id="IPR017938">
    <property type="entry name" value="Riboflavin_synthase-like_b-brl"/>
</dbReference>
<evidence type="ECO:0000259" key="24">
    <source>
        <dbReference type="PROSITE" id="PS51384"/>
    </source>
</evidence>
<dbReference type="CDD" id="cd06183">
    <property type="entry name" value="cyt_b5_reduct_like"/>
    <property type="match status" value="1"/>
</dbReference>
<dbReference type="Proteomes" id="UP000310039">
    <property type="component" value="Unassembled WGS sequence"/>
</dbReference>
<protein>
    <recommendedName>
        <fullName evidence="20">NADH-cytochrome b5 reductase 2</fullName>
        <ecNumber evidence="5">1.6.2.2</ecNumber>
        <ecNumber evidence="18">3.1.1.117</ecNumber>
    </recommendedName>
    <alternativeName>
        <fullName evidence="21">Mitochondrial cytochrome b reductase</fullName>
    </alternativeName>
</protein>
<evidence type="ECO:0000313" key="26">
    <source>
        <dbReference type="Proteomes" id="UP000310039"/>
    </source>
</evidence>
<dbReference type="PROSITE" id="PS51384">
    <property type="entry name" value="FAD_FR"/>
    <property type="match status" value="1"/>
</dbReference>
<dbReference type="InterPro" id="IPR001834">
    <property type="entry name" value="CBR-like"/>
</dbReference>
<dbReference type="Pfam" id="PF00970">
    <property type="entry name" value="FAD_binding_6"/>
    <property type="match status" value="1"/>
</dbReference>
<keyword evidence="16" id="KW-0439">Lignin degradation</keyword>
<evidence type="ECO:0000256" key="23">
    <source>
        <dbReference type="PIRSR" id="PIRSR601834-1"/>
    </source>
</evidence>
<dbReference type="GO" id="GO:0090524">
    <property type="term" value="F:cytochrome-b5 reductase activity, acting on NADH"/>
    <property type="evidence" value="ECO:0007669"/>
    <property type="project" value="UniProtKB-EC"/>
</dbReference>
<dbReference type="InterPro" id="IPR029058">
    <property type="entry name" value="AB_hydrolase_fold"/>
</dbReference>
<evidence type="ECO:0000256" key="6">
    <source>
        <dbReference type="ARBA" id="ARBA00022487"/>
    </source>
</evidence>
<evidence type="ECO:0000256" key="16">
    <source>
        <dbReference type="ARBA" id="ARBA00023185"/>
    </source>
</evidence>
<feature type="binding site" evidence="23">
    <location>
        <position position="134"/>
    </location>
    <ligand>
        <name>FAD</name>
        <dbReference type="ChEBI" id="CHEBI:57692"/>
    </ligand>
</feature>
<evidence type="ECO:0000256" key="20">
    <source>
        <dbReference type="ARBA" id="ARBA00039435"/>
    </source>
</evidence>
<keyword evidence="12" id="KW-0560">Oxidoreductase</keyword>
<feature type="binding site" evidence="23">
    <location>
        <position position="126"/>
    </location>
    <ligand>
        <name>FAD</name>
        <dbReference type="ChEBI" id="CHEBI:57692"/>
    </ligand>
</feature>
<dbReference type="Pfam" id="PF00175">
    <property type="entry name" value="NAD_binding_1"/>
    <property type="match status" value="1"/>
</dbReference>
<comment type="caution">
    <text evidence="25">The sequence shown here is derived from an EMBL/GenBank/DDBJ whole genome shotgun (WGS) entry which is preliminary data.</text>
</comment>
<keyword evidence="15" id="KW-0472">Membrane</keyword>
<organism evidence="25 26">
    <name type="scientific">Aureobasidium pullulans</name>
    <name type="common">Black yeast</name>
    <name type="synonym">Pullularia pullulans</name>
    <dbReference type="NCBI Taxonomy" id="5580"/>
    <lineage>
        <taxon>Eukaryota</taxon>
        <taxon>Fungi</taxon>
        <taxon>Dikarya</taxon>
        <taxon>Ascomycota</taxon>
        <taxon>Pezizomycotina</taxon>
        <taxon>Dothideomycetes</taxon>
        <taxon>Dothideomycetidae</taxon>
        <taxon>Dothideales</taxon>
        <taxon>Saccotheciaceae</taxon>
        <taxon>Aureobasidium</taxon>
    </lineage>
</organism>
<evidence type="ECO:0000256" key="9">
    <source>
        <dbReference type="ARBA" id="ARBA00022787"/>
    </source>
</evidence>
<dbReference type="PANTHER" id="PTHR19370:SF171">
    <property type="entry name" value="NADH-CYTOCHROME B5 REDUCTASE 2"/>
    <property type="match status" value="1"/>
</dbReference>
<feature type="binding site" evidence="23">
    <location>
        <position position="124"/>
    </location>
    <ligand>
        <name>FAD</name>
        <dbReference type="ChEBI" id="CHEBI:57692"/>
    </ligand>
</feature>
<evidence type="ECO:0000256" key="12">
    <source>
        <dbReference type="ARBA" id="ARBA00023002"/>
    </source>
</evidence>
<name>A0A4S9XKS6_AURPU</name>
<dbReference type="GO" id="GO:0006696">
    <property type="term" value="P:ergosterol biosynthetic process"/>
    <property type="evidence" value="ECO:0007669"/>
    <property type="project" value="TreeGrafter"/>
</dbReference>
<dbReference type="SUPFAM" id="SSF52343">
    <property type="entry name" value="Ferredoxin reductase-like, C-terminal NADP-linked domain"/>
    <property type="match status" value="1"/>
</dbReference>
<dbReference type="InterPro" id="IPR001709">
    <property type="entry name" value="Flavoprot_Pyr_Nucl_cyt_Rdtase"/>
</dbReference>
<dbReference type="GO" id="GO:0005741">
    <property type="term" value="C:mitochondrial outer membrane"/>
    <property type="evidence" value="ECO:0007669"/>
    <property type="project" value="UniProtKB-SubCell"/>
</dbReference>
<evidence type="ECO:0000256" key="8">
    <source>
        <dbReference type="ARBA" id="ARBA00022729"/>
    </source>
</evidence>
<dbReference type="EC" id="1.6.2.2" evidence="5"/>
<proteinExistence type="inferred from homology"/>
<dbReference type="PRINTS" id="PR00371">
    <property type="entry name" value="FPNCR"/>
</dbReference>
<evidence type="ECO:0000256" key="3">
    <source>
        <dbReference type="ARBA" id="ARBA00006105"/>
    </source>
</evidence>
<dbReference type="InterPro" id="IPR054579">
    <property type="entry name" value="GCE-like_dom"/>
</dbReference>
<dbReference type="PRINTS" id="PR00406">
    <property type="entry name" value="CYTB5RDTASE"/>
</dbReference>
<gene>
    <name evidence="25" type="ORF">D6C84_07580</name>
</gene>
<keyword evidence="8" id="KW-0732">Signal</keyword>
<dbReference type="SUPFAM" id="SSF53474">
    <property type="entry name" value="alpha/beta-Hydrolases"/>
    <property type="match status" value="1"/>
</dbReference>
<keyword evidence="10" id="KW-0378">Hydrolase</keyword>
<dbReference type="GO" id="GO:0052689">
    <property type="term" value="F:carboxylic ester hydrolase activity"/>
    <property type="evidence" value="ECO:0007669"/>
    <property type="project" value="UniProtKB-KW"/>
</dbReference>
<reference evidence="25 26" key="1">
    <citation type="submission" date="2018-10" db="EMBL/GenBank/DDBJ databases">
        <title>Fifty Aureobasidium pullulans genomes reveal a recombining polyextremotolerant generalist.</title>
        <authorList>
            <person name="Gostincar C."/>
            <person name="Turk M."/>
            <person name="Zajc J."/>
            <person name="Gunde-Cimerman N."/>
        </authorList>
    </citation>
    <scope>NUCLEOTIDE SEQUENCE [LARGE SCALE GENOMIC DNA]</scope>
    <source>
        <strain evidence="25 26">EXF-3403</strain>
    </source>
</reference>
<evidence type="ECO:0000256" key="19">
    <source>
        <dbReference type="ARBA" id="ARBA00037464"/>
    </source>
</evidence>
<dbReference type="InterPro" id="IPR017927">
    <property type="entry name" value="FAD-bd_FR_type"/>
</dbReference>
<evidence type="ECO:0000256" key="1">
    <source>
        <dbReference type="ARBA" id="ARBA00001974"/>
    </source>
</evidence>
<dbReference type="Gene3D" id="3.40.50.1820">
    <property type="entry name" value="alpha/beta hydrolase"/>
    <property type="match status" value="1"/>
</dbReference>
<comment type="function">
    <text evidence="19">May mediate the reduction of outer membrane cytochrome b5.</text>
</comment>
<evidence type="ECO:0000256" key="22">
    <source>
        <dbReference type="ARBA" id="ARBA00047682"/>
    </source>
</evidence>
<dbReference type="EMBL" id="QZBT01000133">
    <property type="protein sequence ID" value="THZ80292.1"/>
    <property type="molecule type" value="Genomic_DNA"/>
</dbReference>
<evidence type="ECO:0000256" key="17">
    <source>
        <dbReference type="ARBA" id="ARBA00024511"/>
    </source>
</evidence>
<evidence type="ECO:0000256" key="15">
    <source>
        <dbReference type="ARBA" id="ARBA00023136"/>
    </source>
</evidence>
<comment type="similarity">
    <text evidence="4">Belongs to the carbohydrate esterase 15 (CE15) family.</text>
</comment>
<comment type="catalytic activity">
    <reaction evidence="22">
        <text>2 Fe(III)-[cytochrome b5] + NADH = 2 Fe(II)-[cytochrome b5] + NAD(+) + H(+)</text>
        <dbReference type="Rhea" id="RHEA:46680"/>
        <dbReference type="Rhea" id="RHEA-COMP:10438"/>
        <dbReference type="Rhea" id="RHEA-COMP:10439"/>
        <dbReference type="ChEBI" id="CHEBI:15378"/>
        <dbReference type="ChEBI" id="CHEBI:29033"/>
        <dbReference type="ChEBI" id="CHEBI:29034"/>
        <dbReference type="ChEBI" id="CHEBI:57540"/>
        <dbReference type="ChEBI" id="CHEBI:57945"/>
        <dbReference type="EC" id="1.6.2.2"/>
    </reaction>
</comment>
<evidence type="ECO:0000256" key="4">
    <source>
        <dbReference type="ARBA" id="ARBA00010092"/>
    </source>
</evidence>
<evidence type="ECO:0000256" key="7">
    <source>
        <dbReference type="ARBA" id="ARBA00022630"/>
    </source>
</evidence>
<comment type="catalytic activity">
    <reaction evidence="17">
        <text>a 4-O-methyl-alpha-D-glucuronosyl ester derivative + H2O = 4-O-methyl-alpha-D-glucuronate derivative + an alcohol + H(+)</text>
        <dbReference type="Rhea" id="RHEA:67452"/>
        <dbReference type="ChEBI" id="CHEBI:15377"/>
        <dbReference type="ChEBI" id="CHEBI:15378"/>
        <dbReference type="ChEBI" id="CHEBI:30879"/>
        <dbReference type="ChEBI" id="CHEBI:171667"/>
        <dbReference type="ChEBI" id="CHEBI:171668"/>
        <dbReference type="EC" id="3.1.1.117"/>
    </reaction>
    <physiologicalReaction direction="left-to-right" evidence="17">
        <dbReference type="Rhea" id="RHEA:67453"/>
    </physiologicalReaction>
</comment>
<dbReference type="InterPro" id="IPR039261">
    <property type="entry name" value="FNR_nucleotide-bd"/>
</dbReference>
<evidence type="ECO:0000256" key="11">
    <source>
        <dbReference type="ARBA" id="ARBA00022827"/>
    </source>
</evidence>
<feature type="binding site" evidence="23">
    <location>
        <position position="110"/>
    </location>
    <ligand>
        <name>FAD</name>
        <dbReference type="ChEBI" id="CHEBI:57692"/>
    </ligand>
</feature>